<evidence type="ECO:0000256" key="1">
    <source>
        <dbReference type="SAM" id="MobiDB-lite"/>
    </source>
</evidence>
<accession>A0A6J4JC40</accession>
<dbReference type="AlphaFoldDB" id="A0A6J4JC40"/>
<dbReference type="EMBL" id="CADCTP010000279">
    <property type="protein sequence ID" value="CAA9273506.1"/>
    <property type="molecule type" value="Genomic_DNA"/>
</dbReference>
<reference evidence="2" key="1">
    <citation type="submission" date="2020-02" db="EMBL/GenBank/DDBJ databases">
        <authorList>
            <person name="Meier V. D."/>
        </authorList>
    </citation>
    <scope>NUCLEOTIDE SEQUENCE</scope>
    <source>
        <strain evidence="2">AVDCRST_MAG41</strain>
    </source>
</reference>
<protein>
    <submittedName>
        <fullName evidence="2">Uncharacterized protein</fullName>
    </submittedName>
</protein>
<gene>
    <name evidence="2" type="ORF">AVDCRST_MAG41-3053</name>
</gene>
<proteinExistence type="predicted"/>
<feature type="non-terminal residue" evidence="2">
    <location>
        <position position="1"/>
    </location>
</feature>
<name>A0A6J4JC40_9ACTN</name>
<feature type="compositionally biased region" description="Basic and acidic residues" evidence="1">
    <location>
        <begin position="85"/>
        <end position="94"/>
    </location>
</feature>
<sequence length="94" mass="10463">DRPAPAAAGPVQLSGRPPRRPAPAPGCPDLLHHRDHLRRAGDPDPPDHLRPDRHRPGPRRPQQARAAVEGRAGCRHRRHGPRLPARCDRPEQQL</sequence>
<organism evidence="2">
    <name type="scientific">uncultured Mycobacteriales bacterium</name>
    <dbReference type="NCBI Taxonomy" id="581187"/>
    <lineage>
        <taxon>Bacteria</taxon>
        <taxon>Bacillati</taxon>
        <taxon>Actinomycetota</taxon>
        <taxon>Actinomycetes</taxon>
        <taxon>Mycobacteriales</taxon>
        <taxon>environmental samples</taxon>
    </lineage>
</organism>
<feature type="non-terminal residue" evidence="2">
    <location>
        <position position="94"/>
    </location>
</feature>
<feature type="compositionally biased region" description="Basic and acidic residues" evidence="1">
    <location>
        <begin position="38"/>
        <end position="50"/>
    </location>
</feature>
<evidence type="ECO:0000313" key="2">
    <source>
        <dbReference type="EMBL" id="CAA9273506.1"/>
    </source>
</evidence>
<feature type="region of interest" description="Disordered" evidence="1">
    <location>
        <begin position="1"/>
        <end position="94"/>
    </location>
</feature>